<comment type="similarity">
    <text evidence="1">Belongs to the eukaryotic ribosomal protein eS21 family.</text>
</comment>
<dbReference type="RefSeq" id="XP_014562833.1">
    <property type="nucleotide sequence ID" value="XM_014707347.1"/>
</dbReference>
<dbReference type="OrthoDB" id="278325at2759"/>
<evidence type="ECO:0000256" key="2">
    <source>
        <dbReference type="ARBA" id="ARBA00022980"/>
    </source>
</evidence>
<dbReference type="STRING" id="1354746.A0A0B2UCQ3"/>
<dbReference type="GO" id="GO:1990904">
    <property type="term" value="C:ribonucleoprotein complex"/>
    <property type="evidence" value="ECO:0007669"/>
    <property type="project" value="UniProtKB-KW"/>
</dbReference>
<dbReference type="Gene3D" id="3.30.1230.20">
    <property type="match status" value="1"/>
</dbReference>
<dbReference type="InterPro" id="IPR001931">
    <property type="entry name" value="Ribosomal_eS21"/>
</dbReference>
<evidence type="ECO:0000313" key="5">
    <source>
        <dbReference type="Proteomes" id="UP000031056"/>
    </source>
</evidence>
<dbReference type="AlphaFoldDB" id="A0A0B2UCQ3"/>
<comment type="caution">
    <text evidence="4">The sequence shown here is derived from an EMBL/GenBank/DDBJ whole genome shotgun (WGS) entry which is preliminary data.</text>
</comment>
<dbReference type="InterPro" id="IPR038579">
    <property type="entry name" value="Ribosomal_eS21_sf"/>
</dbReference>
<dbReference type="Proteomes" id="UP000031056">
    <property type="component" value="Unassembled WGS sequence"/>
</dbReference>
<dbReference type="EMBL" id="JOKQ01000012">
    <property type="protein sequence ID" value="KHN68791.1"/>
    <property type="molecule type" value="Genomic_DNA"/>
</dbReference>
<accession>A0A0B2UCQ3</accession>
<dbReference type="VEuPathDB" id="MicrosporidiaDB:M896_120080"/>
<evidence type="ECO:0000256" key="3">
    <source>
        <dbReference type="ARBA" id="ARBA00023274"/>
    </source>
</evidence>
<reference evidence="4 5" key="1">
    <citation type="journal article" date="2014" name="MBio">
        <title>The Ordospora colligata genome; evolution of extreme reduction in microsporidia and host-to-parasite horizontal gene transfer.</title>
        <authorList>
            <person name="Pombert J.-F."/>
            <person name="Haag K.L."/>
            <person name="Beidas S."/>
            <person name="Ebert D."/>
            <person name="Keeling P.J."/>
        </authorList>
    </citation>
    <scope>NUCLEOTIDE SEQUENCE [LARGE SCALE GENOMIC DNA]</scope>
    <source>
        <strain evidence="4 5">OC4</strain>
    </source>
</reference>
<sequence>MAFERRICSIGKTAISSSDKASVQLTLAMLDQYGQITGNVRIYDISGAIRKSGLGDGLILEKIRADEAV</sequence>
<dbReference type="HOGENOM" id="CLU_193154_0_0_1"/>
<dbReference type="GO" id="GO:0006412">
    <property type="term" value="P:translation"/>
    <property type="evidence" value="ECO:0007669"/>
    <property type="project" value="InterPro"/>
</dbReference>
<keyword evidence="2 4" id="KW-0689">Ribosomal protein</keyword>
<keyword evidence="5" id="KW-1185">Reference proteome</keyword>
<dbReference type="GO" id="GO:0003735">
    <property type="term" value="F:structural constituent of ribosome"/>
    <property type="evidence" value="ECO:0007669"/>
    <property type="project" value="InterPro"/>
</dbReference>
<dbReference type="InParanoid" id="A0A0B2UCQ3"/>
<name>A0A0B2UCQ3_9MICR</name>
<dbReference type="GO" id="GO:0005840">
    <property type="term" value="C:ribosome"/>
    <property type="evidence" value="ECO:0007669"/>
    <property type="project" value="UniProtKB-KW"/>
</dbReference>
<evidence type="ECO:0000313" key="4">
    <source>
        <dbReference type="EMBL" id="KHN68791.1"/>
    </source>
</evidence>
<dbReference type="Pfam" id="PF01249">
    <property type="entry name" value="Ribosomal_S21e"/>
    <property type="match status" value="1"/>
</dbReference>
<evidence type="ECO:0000256" key="1">
    <source>
        <dbReference type="ARBA" id="ARBA00010228"/>
    </source>
</evidence>
<proteinExistence type="inferred from homology"/>
<gene>
    <name evidence="4" type="ORF">M896_120080</name>
</gene>
<protein>
    <submittedName>
        <fullName evidence="4">Ribosomal protein S21e</fullName>
    </submittedName>
</protein>
<organism evidence="4 5">
    <name type="scientific">Ordospora colligata OC4</name>
    <dbReference type="NCBI Taxonomy" id="1354746"/>
    <lineage>
        <taxon>Eukaryota</taxon>
        <taxon>Fungi</taxon>
        <taxon>Fungi incertae sedis</taxon>
        <taxon>Microsporidia</taxon>
        <taxon>Ordosporidae</taxon>
        <taxon>Ordospora</taxon>
    </lineage>
</organism>
<dbReference type="GeneID" id="26262525"/>
<keyword evidence="3" id="KW-0687">Ribonucleoprotein</keyword>